<dbReference type="PANTHER" id="PTHR35596:SF1">
    <property type="entry name" value="MICROBIAL-TYPE PARG CATALYTIC DOMAIN-CONTAINING PROTEIN"/>
    <property type="match status" value="1"/>
</dbReference>
<dbReference type="InterPro" id="IPR012664">
    <property type="entry name" value="CHP02452"/>
</dbReference>
<protein>
    <recommendedName>
        <fullName evidence="1">Microbial-type PARG catalytic domain-containing protein</fullName>
    </recommendedName>
</protein>
<proteinExistence type="predicted"/>
<dbReference type="NCBIfam" id="TIGR02452">
    <property type="entry name" value="TIGR02452 family protein"/>
    <property type="match status" value="1"/>
</dbReference>
<dbReference type="InterPro" id="IPR019261">
    <property type="entry name" value="PARG_cat_microbial"/>
</dbReference>
<evidence type="ECO:0000313" key="2">
    <source>
        <dbReference type="EMBL" id="QEG41602.1"/>
    </source>
</evidence>
<evidence type="ECO:0000259" key="1">
    <source>
        <dbReference type="Pfam" id="PF10021"/>
    </source>
</evidence>
<dbReference type="Pfam" id="PF10021">
    <property type="entry name" value="PARG_cat_microb"/>
    <property type="match status" value="1"/>
</dbReference>
<dbReference type="PANTHER" id="PTHR35596">
    <property type="entry name" value="DUF2263 DOMAIN-CONTAINING PROTEIN"/>
    <property type="match status" value="1"/>
</dbReference>
<name>A0A5B9QUH9_9BACT</name>
<gene>
    <name evidence="2" type="ORF">UC8_36270</name>
</gene>
<dbReference type="Proteomes" id="UP000325286">
    <property type="component" value="Chromosome"/>
</dbReference>
<dbReference type="PIRSF" id="PIRSF014899">
    <property type="entry name" value="UCP014899"/>
    <property type="match status" value="1"/>
</dbReference>
<dbReference type="InterPro" id="IPR043472">
    <property type="entry name" value="Macro_dom-like"/>
</dbReference>
<organism evidence="2 3">
    <name type="scientific">Roseimaritima ulvae</name>
    <dbReference type="NCBI Taxonomy" id="980254"/>
    <lineage>
        <taxon>Bacteria</taxon>
        <taxon>Pseudomonadati</taxon>
        <taxon>Planctomycetota</taxon>
        <taxon>Planctomycetia</taxon>
        <taxon>Pirellulales</taxon>
        <taxon>Pirellulaceae</taxon>
        <taxon>Roseimaritima</taxon>
    </lineage>
</organism>
<dbReference type="SUPFAM" id="SSF52949">
    <property type="entry name" value="Macro domain-like"/>
    <property type="match status" value="1"/>
</dbReference>
<dbReference type="AlphaFoldDB" id="A0A5B9QUH9"/>
<dbReference type="KEGG" id="rul:UC8_36270"/>
<reference evidence="2 3" key="1">
    <citation type="submission" date="2019-08" db="EMBL/GenBank/DDBJ databases">
        <title>Deep-cultivation of Planctomycetes and their phenomic and genomic characterization uncovers novel biology.</title>
        <authorList>
            <person name="Wiegand S."/>
            <person name="Jogler M."/>
            <person name="Boedeker C."/>
            <person name="Pinto D."/>
            <person name="Vollmers J."/>
            <person name="Rivas-Marin E."/>
            <person name="Kohn T."/>
            <person name="Peeters S.H."/>
            <person name="Heuer A."/>
            <person name="Rast P."/>
            <person name="Oberbeckmann S."/>
            <person name="Bunk B."/>
            <person name="Jeske O."/>
            <person name="Meyerdierks A."/>
            <person name="Storesund J.E."/>
            <person name="Kallscheuer N."/>
            <person name="Luecker S."/>
            <person name="Lage O.M."/>
            <person name="Pohl T."/>
            <person name="Merkel B.J."/>
            <person name="Hornburger P."/>
            <person name="Mueller R.-W."/>
            <person name="Bruemmer F."/>
            <person name="Labrenz M."/>
            <person name="Spormann A.M."/>
            <person name="Op den Camp H."/>
            <person name="Overmann J."/>
            <person name="Amann R."/>
            <person name="Jetten M.S.M."/>
            <person name="Mascher T."/>
            <person name="Medema M.H."/>
            <person name="Devos D.P."/>
            <person name="Kaster A.-K."/>
            <person name="Ovreas L."/>
            <person name="Rohde M."/>
            <person name="Galperin M.Y."/>
            <person name="Jogler C."/>
        </authorList>
    </citation>
    <scope>NUCLEOTIDE SEQUENCE [LARGE SCALE GENOMIC DNA]</scope>
    <source>
        <strain evidence="2 3">UC8</strain>
    </source>
</reference>
<sequence length="218" mass="24246">MPTPVPQACRETRVQVTNESTLMASRRRVDEGSRPLALNFANGVQPGGGFLYGARAQEEVLCRSSSLFSTLVDDPMYDHHRDHVPLESTDWAIYSPDVPIFRGDDGAELEELWLLSFITCAAPYAPDVGLGRSGELLRRRIQRVLEIARAFQYDTLVLGAWGCGAFGNDPTRTAADFRRLLETEFSGDFSDVTFAITDWSPDRKTLGPFRDVFAKGPI</sequence>
<evidence type="ECO:0000313" key="3">
    <source>
        <dbReference type="Proteomes" id="UP000325286"/>
    </source>
</evidence>
<keyword evidence="3" id="KW-1185">Reference proteome</keyword>
<dbReference type="EMBL" id="CP042914">
    <property type="protein sequence ID" value="QEG41602.1"/>
    <property type="molecule type" value="Genomic_DNA"/>
</dbReference>
<dbReference type="Gene3D" id="3.40.220.10">
    <property type="entry name" value="Leucine Aminopeptidase, subunit E, domain 1"/>
    <property type="match status" value="1"/>
</dbReference>
<accession>A0A5B9QUH9</accession>
<feature type="domain" description="Microbial-type PARG catalytic" evidence="1">
    <location>
        <begin position="6"/>
        <end position="102"/>
    </location>
</feature>